<feature type="domain" description="tRNA-splicing endonuclease subunit Sen54 N-terminal" evidence="4">
    <location>
        <begin position="42"/>
        <end position="91"/>
    </location>
</feature>
<organism evidence="5 6">
    <name type="scientific">Lolium multiflorum</name>
    <name type="common">Italian ryegrass</name>
    <name type="synonym">Lolium perenne subsp. multiflorum</name>
    <dbReference type="NCBI Taxonomy" id="4521"/>
    <lineage>
        <taxon>Eukaryota</taxon>
        <taxon>Viridiplantae</taxon>
        <taxon>Streptophyta</taxon>
        <taxon>Embryophyta</taxon>
        <taxon>Tracheophyta</taxon>
        <taxon>Spermatophyta</taxon>
        <taxon>Magnoliopsida</taxon>
        <taxon>Liliopsida</taxon>
        <taxon>Poales</taxon>
        <taxon>Poaceae</taxon>
        <taxon>BOP clade</taxon>
        <taxon>Pooideae</taxon>
        <taxon>Poodae</taxon>
        <taxon>Poeae</taxon>
        <taxon>Poeae Chloroplast Group 2 (Poeae type)</taxon>
        <taxon>Loliodinae</taxon>
        <taxon>Loliinae</taxon>
        <taxon>Lolium</taxon>
    </lineage>
</organism>
<evidence type="ECO:0000313" key="5">
    <source>
        <dbReference type="EMBL" id="KAK1668221.1"/>
    </source>
</evidence>
<evidence type="ECO:0000313" key="6">
    <source>
        <dbReference type="Proteomes" id="UP001231189"/>
    </source>
</evidence>
<keyword evidence="2" id="KW-0819">tRNA processing</keyword>
<reference evidence="5" key="1">
    <citation type="submission" date="2023-07" db="EMBL/GenBank/DDBJ databases">
        <title>A chromosome-level genome assembly of Lolium multiflorum.</title>
        <authorList>
            <person name="Chen Y."/>
            <person name="Copetti D."/>
            <person name="Kolliker R."/>
            <person name="Studer B."/>
        </authorList>
    </citation>
    <scope>NUCLEOTIDE SEQUENCE</scope>
    <source>
        <strain evidence="5">02402/16</strain>
        <tissue evidence="5">Leaf</tissue>
    </source>
</reference>
<dbReference type="InterPro" id="IPR024337">
    <property type="entry name" value="tRNA_splic_suSen54"/>
</dbReference>
<protein>
    <recommendedName>
        <fullName evidence="4">tRNA-splicing endonuclease subunit Sen54 N-terminal domain-containing protein</fullName>
    </recommendedName>
</protein>
<dbReference type="Pfam" id="PF12928">
    <property type="entry name" value="tRNA_int_end_N2"/>
    <property type="match status" value="1"/>
</dbReference>
<feature type="region of interest" description="Disordered" evidence="3">
    <location>
        <begin position="1"/>
        <end position="42"/>
    </location>
</feature>
<dbReference type="InterPro" id="IPR024336">
    <property type="entry name" value="tRNA_splic_suSen54_N"/>
</dbReference>
<dbReference type="PANTHER" id="PTHR21027:SF1">
    <property type="entry name" value="TRNA-SPLICING ENDONUCLEASE SUBUNIT SEN54"/>
    <property type="match status" value="1"/>
</dbReference>
<dbReference type="GO" id="GO:0000214">
    <property type="term" value="C:tRNA-intron endonuclease complex"/>
    <property type="evidence" value="ECO:0007669"/>
    <property type="project" value="TreeGrafter"/>
</dbReference>
<dbReference type="GO" id="GO:0000379">
    <property type="term" value="P:tRNA-type intron splice site recognition and cleavage"/>
    <property type="evidence" value="ECO:0007669"/>
    <property type="project" value="TreeGrafter"/>
</dbReference>
<comment type="caution">
    <text evidence="5">The sequence shown here is derived from an EMBL/GenBank/DDBJ whole genome shotgun (WGS) entry which is preliminary data.</text>
</comment>
<evidence type="ECO:0000259" key="4">
    <source>
        <dbReference type="Pfam" id="PF12928"/>
    </source>
</evidence>
<evidence type="ECO:0000256" key="3">
    <source>
        <dbReference type="SAM" id="MobiDB-lite"/>
    </source>
</evidence>
<dbReference type="Proteomes" id="UP001231189">
    <property type="component" value="Unassembled WGS sequence"/>
</dbReference>
<comment type="similarity">
    <text evidence="1">Belongs to the SEN54 family.</text>
</comment>
<evidence type="ECO:0000256" key="2">
    <source>
        <dbReference type="ARBA" id="ARBA00022694"/>
    </source>
</evidence>
<name>A0AAD8T1I6_LOLMU</name>
<keyword evidence="6" id="KW-1185">Reference proteome</keyword>
<dbReference type="PANTHER" id="PTHR21027">
    <property type="entry name" value="TRNA-SPLICING ENDONUCLEASE SUBUNIT SEN54"/>
    <property type="match status" value="1"/>
</dbReference>
<dbReference type="AlphaFoldDB" id="A0AAD8T1I6"/>
<gene>
    <name evidence="5" type="ORF">QYE76_056380</name>
</gene>
<dbReference type="EMBL" id="JAUUTY010000003">
    <property type="protein sequence ID" value="KAK1668221.1"/>
    <property type="molecule type" value="Genomic_DNA"/>
</dbReference>
<proteinExistence type="inferred from homology"/>
<sequence length="138" mass="15241">MAAAPRDRRRRGRAPGAASAAAAEDDGEEHHLNPFLSDEAPSSSRIQFRNVASRARWVEEAGEAKVLDSKGKLWLTTGVTRAGKLYYNVEEIGDKPPSRDELETVENKFEGIPLKFCQVDNGRISFLTFDNVTLPSLP</sequence>
<accession>A0AAD8T1I6</accession>
<evidence type="ECO:0000256" key="1">
    <source>
        <dbReference type="ARBA" id="ARBA00005736"/>
    </source>
</evidence>